<reference evidence="1" key="1">
    <citation type="submission" date="2023-04" db="EMBL/GenBank/DDBJ databases">
        <title>A chromosome-level genome assembly of the parasitoid wasp Eretmocerus hayati.</title>
        <authorList>
            <person name="Zhong Y."/>
            <person name="Liu S."/>
            <person name="Liu Y."/>
        </authorList>
    </citation>
    <scope>NUCLEOTIDE SEQUENCE</scope>
    <source>
        <strain evidence="1">ZJU_SS_LIU_2023</strain>
    </source>
</reference>
<keyword evidence="2" id="KW-1185">Reference proteome</keyword>
<gene>
    <name evidence="1" type="ORF">QAD02_018086</name>
</gene>
<organism evidence="1 2">
    <name type="scientific">Eretmocerus hayati</name>
    <dbReference type="NCBI Taxonomy" id="131215"/>
    <lineage>
        <taxon>Eukaryota</taxon>
        <taxon>Metazoa</taxon>
        <taxon>Ecdysozoa</taxon>
        <taxon>Arthropoda</taxon>
        <taxon>Hexapoda</taxon>
        <taxon>Insecta</taxon>
        <taxon>Pterygota</taxon>
        <taxon>Neoptera</taxon>
        <taxon>Endopterygota</taxon>
        <taxon>Hymenoptera</taxon>
        <taxon>Apocrita</taxon>
        <taxon>Proctotrupomorpha</taxon>
        <taxon>Chalcidoidea</taxon>
        <taxon>Aphelinidae</taxon>
        <taxon>Aphelininae</taxon>
        <taxon>Eretmocerus</taxon>
    </lineage>
</organism>
<proteinExistence type="predicted"/>
<evidence type="ECO:0000313" key="1">
    <source>
        <dbReference type="EMBL" id="KAJ8682294.1"/>
    </source>
</evidence>
<sequence length="285" mass="32436">MDGSSWHQLSTAFKSALQMHRLKEVKWMNNKACTNEAYVPTIVEHVANVLTHGIWIVPALLGALELIGRAYTWPKFISALVYGGSLLLLFTVSTFFHSIHYCYHKGRYGQLKDVLHRCDRAMIYVFIAATYFPWLNHEPFQGDVLLPTMRILIWIMAAVGILYQQIFHERYKWLETVFYLIMGLGPSFAIVGINEYNNIPELKLGGLAYLLGIVFFKSDGRIPCAHAIWHLFVVAGAGFHYHAIRQYLYPDADSADAASLLHLRPEGEPLLSLMGTSDPSRRTEF</sequence>
<name>A0ACC2PI81_9HYME</name>
<evidence type="ECO:0000313" key="2">
    <source>
        <dbReference type="Proteomes" id="UP001239111"/>
    </source>
</evidence>
<accession>A0ACC2PI81</accession>
<comment type="caution">
    <text evidence="1">The sequence shown here is derived from an EMBL/GenBank/DDBJ whole genome shotgun (WGS) entry which is preliminary data.</text>
</comment>
<dbReference type="EMBL" id="CM056741">
    <property type="protein sequence ID" value="KAJ8682294.1"/>
    <property type="molecule type" value="Genomic_DNA"/>
</dbReference>
<protein>
    <submittedName>
        <fullName evidence="1">Uncharacterized protein</fullName>
    </submittedName>
</protein>
<dbReference type="Proteomes" id="UP001239111">
    <property type="component" value="Chromosome 1"/>
</dbReference>